<dbReference type="Gene3D" id="3.90.550.10">
    <property type="entry name" value="Spore Coat Polysaccharide Biosynthesis Protein SpsA, Chain A"/>
    <property type="match status" value="1"/>
</dbReference>
<dbReference type="AlphaFoldDB" id="A0A0F9L4V6"/>
<accession>A0A0F9L4V6</accession>
<dbReference type="PANTHER" id="PTHR21485">
    <property type="entry name" value="HAD SUPERFAMILY MEMBERS CMAS AND KDSC"/>
    <property type="match status" value="1"/>
</dbReference>
<evidence type="ECO:0008006" key="2">
    <source>
        <dbReference type="Google" id="ProtNLM"/>
    </source>
</evidence>
<name>A0A0F9L4V6_9ZZZZ</name>
<dbReference type="PANTHER" id="PTHR21485:SF6">
    <property type="entry name" value="N-ACYLNEURAMINATE CYTIDYLYLTRANSFERASE-RELATED"/>
    <property type="match status" value="1"/>
</dbReference>
<reference evidence="1" key="1">
    <citation type="journal article" date="2015" name="Nature">
        <title>Complex archaea that bridge the gap between prokaryotes and eukaryotes.</title>
        <authorList>
            <person name="Spang A."/>
            <person name="Saw J.H."/>
            <person name="Jorgensen S.L."/>
            <person name="Zaremba-Niedzwiedzka K."/>
            <person name="Martijn J."/>
            <person name="Lind A.E."/>
            <person name="van Eijk R."/>
            <person name="Schleper C."/>
            <person name="Guy L."/>
            <person name="Ettema T.J."/>
        </authorList>
    </citation>
    <scope>NUCLEOTIDE SEQUENCE</scope>
</reference>
<dbReference type="Pfam" id="PF02348">
    <property type="entry name" value="CTP_transf_3"/>
    <property type="match status" value="1"/>
</dbReference>
<protein>
    <recommendedName>
        <fullName evidence="2">N-acylneuraminate cytidylyltransferase</fullName>
    </recommendedName>
</protein>
<comment type="caution">
    <text evidence="1">The sequence shown here is derived from an EMBL/GenBank/DDBJ whole genome shotgun (WGS) entry which is preliminary data.</text>
</comment>
<dbReference type="InterPro" id="IPR050793">
    <property type="entry name" value="CMP-NeuNAc_synthase"/>
</dbReference>
<dbReference type="InterPro" id="IPR003329">
    <property type="entry name" value="Cytidylyl_trans"/>
</dbReference>
<dbReference type="EMBL" id="LAZR01011986">
    <property type="protein sequence ID" value="KKM48976.1"/>
    <property type="molecule type" value="Genomic_DNA"/>
</dbReference>
<sequence>MLTIATICARGGSVGLPGKNIRPLIGKPLIVHTIEHALAVSRIDQVFVSTDDRDIADVALTAGAKVPFLRPNHLATSDAPKLAAIEHLVTWVERHYGLVETIVDLQPTSPLRTAKDIQNCMQLLDDETDVVITGYEADKNPYFDMVERKNNGQMGLVKSPKSGVVARQQAPTVFAMNGSIYVWKRSSLNKGLWGGNSKLHIMPRERSIDIDELLDFELVEFLMRRRQEEEV</sequence>
<dbReference type="InterPro" id="IPR029044">
    <property type="entry name" value="Nucleotide-diphossugar_trans"/>
</dbReference>
<proteinExistence type="predicted"/>
<dbReference type="GO" id="GO:0008781">
    <property type="term" value="F:N-acylneuraminate cytidylyltransferase activity"/>
    <property type="evidence" value="ECO:0007669"/>
    <property type="project" value="TreeGrafter"/>
</dbReference>
<organism evidence="1">
    <name type="scientific">marine sediment metagenome</name>
    <dbReference type="NCBI Taxonomy" id="412755"/>
    <lineage>
        <taxon>unclassified sequences</taxon>
        <taxon>metagenomes</taxon>
        <taxon>ecological metagenomes</taxon>
    </lineage>
</organism>
<gene>
    <name evidence="1" type="ORF">LCGC14_1557230</name>
</gene>
<evidence type="ECO:0000313" key="1">
    <source>
        <dbReference type="EMBL" id="KKM48976.1"/>
    </source>
</evidence>
<dbReference type="SUPFAM" id="SSF53448">
    <property type="entry name" value="Nucleotide-diphospho-sugar transferases"/>
    <property type="match status" value="1"/>
</dbReference>
<dbReference type="CDD" id="cd02513">
    <property type="entry name" value="CMP-NeuAc_Synthase"/>
    <property type="match status" value="1"/>
</dbReference>